<accession>A0A1E1WB70</accession>
<gene>
    <name evidence="1" type="ORF">g.16729</name>
</gene>
<dbReference type="EMBL" id="GDQN01006943">
    <property type="protein sequence ID" value="JAT84111.1"/>
    <property type="molecule type" value="Transcribed_RNA"/>
</dbReference>
<proteinExistence type="predicted"/>
<evidence type="ECO:0000313" key="1">
    <source>
        <dbReference type="EMBL" id="JAT84111.1"/>
    </source>
</evidence>
<name>A0A1E1WB70_PECGO</name>
<dbReference type="AlphaFoldDB" id="A0A1E1WB70"/>
<organism evidence="1">
    <name type="scientific">Pectinophora gossypiella</name>
    <name type="common">Cotton pink bollworm</name>
    <name type="synonym">Depressaria gossypiella</name>
    <dbReference type="NCBI Taxonomy" id="13191"/>
    <lineage>
        <taxon>Eukaryota</taxon>
        <taxon>Metazoa</taxon>
        <taxon>Ecdysozoa</taxon>
        <taxon>Arthropoda</taxon>
        <taxon>Hexapoda</taxon>
        <taxon>Insecta</taxon>
        <taxon>Pterygota</taxon>
        <taxon>Neoptera</taxon>
        <taxon>Endopterygota</taxon>
        <taxon>Lepidoptera</taxon>
        <taxon>Glossata</taxon>
        <taxon>Ditrysia</taxon>
        <taxon>Gelechioidea</taxon>
        <taxon>Gelechiidae</taxon>
        <taxon>Apatetrinae</taxon>
        <taxon>Pectinophora</taxon>
    </lineage>
</organism>
<protein>
    <recommendedName>
        <fullName evidence="2">CCHC-type domain-containing protein</fullName>
    </recommendedName>
</protein>
<sequence length="111" mass="12906">KNLKQSVDQWDMLLISILSKKLDQYTNRAYQLDRDSDVLPTMEEFILFLEKRAIALEDTTESKKNFTNKVTNIATKNTFLCYYCNSSNHAMHGCPRFKTASIDDRIAFVET</sequence>
<feature type="non-terminal residue" evidence="1">
    <location>
        <position position="111"/>
    </location>
</feature>
<reference evidence="1" key="1">
    <citation type="submission" date="2015-09" db="EMBL/GenBank/DDBJ databases">
        <title>De novo assembly of Pectinophora gossypiella (Pink Bollworm) gut transcriptome.</title>
        <authorList>
            <person name="Tassone E.E."/>
        </authorList>
    </citation>
    <scope>NUCLEOTIDE SEQUENCE</scope>
</reference>
<dbReference type="OrthoDB" id="5984724at2759"/>
<evidence type="ECO:0008006" key="2">
    <source>
        <dbReference type="Google" id="ProtNLM"/>
    </source>
</evidence>
<feature type="non-terminal residue" evidence="1">
    <location>
        <position position="1"/>
    </location>
</feature>